<dbReference type="FunFam" id="3.40.50.2300:FF:000001">
    <property type="entry name" value="DNA-binding response regulator PhoB"/>
    <property type="match status" value="1"/>
</dbReference>
<reference evidence="10" key="1">
    <citation type="submission" date="2020-02" db="EMBL/GenBank/DDBJ databases">
        <authorList>
            <person name="Meier V. D."/>
        </authorList>
    </citation>
    <scope>NUCLEOTIDE SEQUENCE</scope>
    <source>
        <strain evidence="10">AVDCRST_MAG14</strain>
    </source>
</reference>
<dbReference type="GO" id="GO:0000156">
    <property type="term" value="F:phosphorelay response regulator activity"/>
    <property type="evidence" value="ECO:0007669"/>
    <property type="project" value="TreeGrafter"/>
</dbReference>
<dbReference type="CDD" id="cd00383">
    <property type="entry name" value="trans_reg_C"/>
    <property type="match status" value="1"/>
</dbReference>
<proteinExistence type="predicted"/>
<feature type="domain" description="Response regulatory" evidence="8">
    <location>
        <begin position="1"/>
        <end position="113"/>
    </location>
</feature>
<dbReference type="GO" id="GO:0032993">
    <property type="term" value="C:protein-DNA complex"/>
    <property type="evidence" value="ECO:0007669"/>
    <property type="project" value="TreeGrafter"/>
</dbReference>
<dbReference type="GO" id="GO:0000976">
    <property type="term" value="F:transcription cis-regulatory region binding"/>
    <property type="evidence" value="ECO:0007669"/>
    <property type="project" value="TreeGrafter"/>
</dbReference>
<dbReference type="SUPFAM" id="SSF52172">
    <property type="entry name" value="CheY-like"/>
    <property type="match status" value="1"/>
</dbReference>
<evidence type="ECO:0000256" key="2">
    <source>
        <dbReference type="ARBA" id="ARBA00023012"/>
    </source>
</evidence>
<dbReference type="EMBL" id="CADCVG010000022">
    <property type="protein sequence ID" value="CAA9446808.1"/>
    <property type="molecule type" value="Genomic_DNA"/>
</dbReference>
<name>A0A6J4QJR0_9ACTN</name>
<dbReference type="PANTHER" id="PTHR48111:SF22">
    <property type="entry name" value="REGULATOR OF RPOS"/>
    <property type="match status" value="1"/>
</dbReference>
<keyword evidence="1 6" id="KW-0597">Phosphoprotein</keyword>
<evidence type="ECO:0000259" key="8">
    <source>
        <dbReference type="PROSITE" id="PS50110"/>
    </source>
</evidence>
<dbReference type="InterPro" id="IPR011006">
    <property type="entry name" value="CheY-like_superfamily"/>
</dbReference>
<dbReference type="PROSITE" id="PS50110">
    <property type="entry name" value="RESPONSE_REGULATORY"/>
    <property type="match status" value="1"/>
</dbReference>
<dbReference type="CDD" id="cd17574">
    <property type="entry name" value="REC_OmpR"/>
    <property type="match status" value="1"/>
</dbReference>
<sequence length="218" mass="24399">MLVVDDERHIVDFVAMGLEGRGMEVKGAPNGPAALKYLEEFQPDVMVLDLMLPGLSGLEVCRRTRARSNVPILILSARDEVKYRVDGLNLGADDYVVKPFAFEELAARVVALLRRSGAPAGRTLSHADLTLDQATREVRRNGRPVDLTAREFALLRFFMEHPRQVLSKNQLLEAVWGYDYGDSNVVEAYISYLRKKLNAPGELDLIQTIRGSGYRLGR</sequence>
<dbReference type="InterPro" id="IPR001867">
    <property type="entry name" value="OmpR/PhoB-type_DNA-bd"/>
</dbReference>
<dbReference type="Gene3D" id="3.40.50.2300">
    <property type="match status" value="1"/>
</dbReference>
<evidence type="ECO:0000259" key="9">
    <source>
        <dbReference type="PROSITE" id="PS51755"/>
    </source>
</evidence>
<gene>
    <name evidence="10" type="ORF">AVDCRST_MAG14-484</name>
</gene>
<keyword evidence="5" id="KW-0804">Transcription</keyword>
<keyword evidence="4 7" id="KW-0238">DNA-binding</keyword>
<evidence type="ECO:0000256" key="4">
    <source>
        <dbReference type="ARBA" id="ARBA00023125"/>
    </source>
</evidence>
<dbReference type="PROSITE" id="PS51755">
    <property type="entry name" value="OMPR_PHOB"/>
    <property type="match status" value="1"/>
</dbReference>
<dbReference type="InterPro" id="IPR001789">
    <property type="entry name" value="Sig_transdc_resp-reg_receiver"/>
</dbReference>
<dbReference type="FunFam" id="1.10.10.10:FF:000005">
    <property type="entry name" value="Two-component system response regulator"/>
    <property type="match status" value="1"/>
</dbReference>
<keyword evidence="3" id="KW-0805">Transcription regulation</keyword>
<feature type="modified residue" description="4-aspartylphosphate" evidence="6">
    <location>
        <position position="49"/>
    </location>
</feature>
<keyword evidence="2" id="KW-0902">Two-component regulatory system</keyword>
<feature type="domain" description="OmpR/PhoB-type" evidence="9">
    <location>
        <begin position="121"/>
        <end position="218"/>
    </location>
</feature>
<dbReference type="Pfam" id="PF00486">
    <property type="entry name" value="Trans_reg_C"/>
    <property type="match status" value="1"/>
</dbReference>
<dbReference type="AlphaFoldDB" id="A0A6J4QJR0"/>
<evidence type="ECO:0000256" key="3">
    <source>
        <dbReference type="ARBA" id="ARBA00023015"/>
    </source>
</evidence>
<feature type="DNA-binding region" description="OmpR/PhoB-type" evidence="7">
    <location>
        <begin position="121"/>
        <end position="218"/>
    </location>
</feature>
<evidence type="ECO:0000256" key="7">
    <source>
        <dbReference type="PROSITE-ProRule" id="PRU01091"/>
    </source>
</evidence>
<dbReference type="Pfam" id="PF00072">
    <property type="entry name" value="Response_reg"/>
    <property type="match status" value="1"/>
</dbReference>
<dbReference type="InterPro" id="IPR036388">
    <property type="entry name" value="WH-like_DNA-bd_sf"/>
</dbReference>
<dbReference type="InterPro" id="IPR039420">
    <property type="entry name" value="WalR-like"/>
</dbReference>
<organism evidence="10">
    <name type="scientific">uncultured Rubrobacteraceae bacterium</name>
    <dbReference type="NCBI Taxonomy" id="349277"/>
    <lineage>
        <taxon>Bacteria</taxon>
        <taxon>Bacillati</taxon>
        <taxon>Actinomycetota</taxon>
        <taxon>Rubrobacteria</taxon>
        <taxon>Rubrobacterales</taxon>
        <taxon>Rubrobacteraceae</taxon>
        <taxon>environmental samples</taxon>
    </lineage>
</organism>
<accession>A0A6J4QJR0</accession>
<evidence type="ECO:0000256" key="6">
    <source>
        <dbReference type="PROSITE-ProRule" id="PRU00169"/>
    </source>
</evidence>
<evidence type="ECO:0000256" key="5">
    <source>
        <dbReference type="ARBA" id="ARBA00023163"/>
    </source>
</evidence>
<dbReference type="SMART" id="SM00448">
    <property type="entry name" value="REC"/>
    <property type="match status" value="1"/>
</dbReference>
<dbReference type="GO" id="GO:0005829">
    <property type="term" value="C:cytosol"/>
    <property type="evidence" value="ECO:0007669"/>
    <property type="project" value="TreeGrafter"/>
</dbReference>
<dbReference type="PANTHER" id="PTHR48111">
    <property type="entry name" value="REGULATOR OF RPOS"/>
    <property type="match status" value="1"/>
</dbReference>
<evidence type="ECO:0000256" key="1">
    <source>
        <dbReference type="ARBA" id="ARBA00022553"/>
    </source>
</evidence>
<dbReference type="SMART" id="SM00862">
    <property type="entry name" value="Trans_reg_C"/>
    <property type="match status" value="1"/>
</dbReference>
<evidence type="ECO:0000313" key="10">
    <source>
        <dbReference type="EMBL" id="CAA9446808.1"/>
    </source>
</evidence>
<dbReference type="GO" id="GO:0006355">
    <property type="term" value="P:regulation of DNA-templated transcription"/>
    <property type="evidence" value="ECO:0007669"/>
    <property type="project" value="InterPro"/>
</dbReference>
<dbReference type="Gene3D" id="6.10.250.690">
    <property type="match status" value="1"/>
</dbReference>
<dbReference type="Gene3D" id="1.10.10.10">
    <property type="entry name" value="Winged helix-like DNA-binding domain superfamily/Winged helix DNA-binding domain"/>
    <property type="match status" value="1"/>
</dbReference>
<protein>
    <submittedName>
        <fullName evidence="10">Two-component transcriptional response regulator, LuxR family</fullName>
    </submittedName>
</protein>